<keyword evidence="6" id="KW-1185">Reference proteome</keyword>
<evidence type="ECO:0000259" key="4">
    <source>
        <dbReference type="Pfam" id="PF13193"/>
    </source>
</evidence>
<organism evidence="5 6">
    <name type="scientific">Methanocalculus taiwanensis</name>
    <dbReference type="NCBI Taxonomy" id="106207"/>
    <lineage>
        <taxon>Archaea</taxon>
        <taxon>Methanobacteriati</taxon>
        <taxon>Methanobacteriota</taxon>
        <taxon>Stenosarchaea group</taxon>
        <taxon>Methanomicrobia</taxon>
        <taxon>Methanomicrobiales</taxon>
        <taxon>Methanocalculaceae</taxon>
        <taxon>Methanocalculus</taxon>
    </lineage>
</organism>
<sequence>MVEGSYTCGVSEIPLRGETIGAMLNQIAAKYPDNEALVSVHQGLRYTYHEFLEEVEVVARGLMALGVERGNRVAIWSLNYAEWVIVQFATAKIGAIMVNINPAYRTYELEYALKQSEVQTLIIQGQFKTSDYIGMFYEACPEAASSRPGRINSDTFPYLKNVIFLGDTPQDGMFLWKEIHEMAEDISPGELSEREEVLEFDDPINIQYTSGTTGYPKGVVLSHHSIMNNGFVIGEGMRFSEKDRLCIPVPFYHCFGMVLSNLACVTHGSTMVLPAPVFNAEAVLKAVQDERCTALHGVPTMFIAELSLPDFDSYKLDSLRTGIMAGSPCPIEVMKEVNTRMHMSEIVIVYGQTETSPGVTMSTVDDPLIRRVSTVGRVMPHTELKIVDPQTRRLVARGEPGEICARGYMVMKCYYNNPSATHSTIDPNGWNHTGDLGVMDEEGYIRIVGRLKEMVIRGGENIYPREIEEFLHHHPKIDDAYVIGVPDIKYGEELMAWVKVENGNTLTEDDIRAFCKGKIAHYKVPRYYKFVDSFPMTISGKIQKFKMRQQAVEELGLQDAEKVETA</sequence>
<dbReference type="EMBL" id="VOTZ01000003">
    <property type="protein sequence ID" value="MCQ1537807.1"/>
    <property type="molecule type" value="Genomic_DNA"/>
</dbReference>
<dbReference type="InterPro" id="IPR020845">
    <property type="entry name" value="AMP-binding_CS"/>
</dbReference>
<dbReference type="GO" id="GO:0016874">
    <property type="term" value="F:ligase activity"/>
    <property type="evidence" value="ECO:0007669"/>
    <property type="project" value="UniProtKB-KW"/>
</dbReference>
<dbReference type="PANTHER" id="PTHR43201">
    <property type="entry name" value="ACYL-COA SYNTHETASE"/>
    <property type="match status" value="1"/>
</dbReference>
<comment type="caution">
    <text evidence="5">The sequence shown here is derived from an EMBL/GenBank/DDBJ whole genome shotgun (WGS) entry which is preliminary data.</text>
</comment>
<dbReference type="FunFam" id="3.30.300.30:FF:000008">
    <property type="entry name" value="2,3-dihydroxybenzoate-AMP ligase"/>
    <property type="match status" value="1"/>
</dbReference>
<dbReference type="Proteomes" id="UP001524383">
    <property type="component" value="Unassembled WGS sequence"/>
</dbReference>
<dbReference type="InterPro" id="IPR045851">
    <property type="entry name" value="AMP-bd_C_sf"/>
</dbReference>
<dbReference type="NCBIfam" id="NF009233">
    <property type="entry name" value="PRK12583.1"/>
    <property type="match status" value="1"/>
</dbReference>
<accession>A0ABD4TFQ9</accession>
<dbReference type="PROSITE" id="PS00455">
    <property type="entry name" value="AMP_BINDING"/>
    <property type="match status" value="1"/>
</dbReference>
<dbReference type="RefSeq" id="WP_255331729.1">
    <property type="nucleotide sequence ID" value="NZ_VOTZ01000003.1"/>
</dbReference>
<dbReference type="InterPro" id="IPR000873">
    <property type="entry name" value="AMP-dep_synth/lig_dom"/>
</dbReference>
<proteinExistence type="inferred from homology"/>
<dbReference type="FunFam" id="3.40.50.12780:FF:000003">
    <property type="entry name" value="Long-chain-fatty-acid--CoA ligase FadD"/>
    <property type="match status" value="1"/>
</dbReference>
<evidence type="ECO:0000259" key="3">
    <source>
        <dbReference type="Pfam" id="PF00501"/>
    </source>
</evidence>
<feature type="domain" description="AMP-dependent synthetase/ligase" evidence="3">
    <location>
        <begin position="26"/>
        <end position="415"/>
    </location>
</feature>
<dbReference type="AlphaFoldDB" id="A0ABD4TFQ9"/>
<dbReference type="InterPro" id="IPR042099">
    <property type="entry name" value="ANL_N_sf"/>
</dbReference>
<reference evidence="5 6" key="1">
    <citation type="submission" date="2019-08" db="EMBL/GenBank/DDBJ databases">
        <authorList>
            <person name="Chen S.-C."/>
            <person name="Lai M.-C."/>
            <person name="You Y.-T."/>
        </authorList>
    </citation>
    <scope>NUCLEOTIDE SEQUENCE [LARGE SCALE GENOMIC DNA]</scope>
    <source>
        <strain evidence="5 6">P2F9704a</strain>
    </source>
</reference>
<protein>
    <submittedName>
        <fullName evidence="5">AMP-binding protein</fullName>
    </submittedName>
</protein>
<feature type="domain" description="AMP-binding enzyme C-terminal" evidence="4">
    <location>
        <begin position="466"/>
        <end position="541"/>
    </location>
</feature>
<dbReference type="Gene3D" id="3.30.300.30">
    <property type="match status" value="1"/>
</dbReference>
<dbReference type="CDD" id="cd05917">
    <property type="entry name" value="FACL_like_2"/>
    <property type="match status" value="1"/>
</dbReference>
<dbReference type="InterPro" id="IPR025110">
    <property type="entry name" value="AMP-bd_C"/>
</dbReference>
<dbReference type="Gene3D" id="3.40.50.12780">
    <property type="entry name" value="N-terminal domain of ligase-like"/>
    <property type="match status" value="1"/>
</dbReference>
<dbReference type="PANTHER" id="PTHR43201:SF5">
    <property type="entry name" value="MEDIUM-CHAIN ACYL-COA LIGASE ACSF2, MITOCHONDRIAL"/>
    <property type="match status" value="1"/>
</dbReference>
<keyword evidence="2" id="KW-0436">Ligase</keyword>
<comment type="similarity">
    <text evidence="1">Belongs to the ATP-dependent AMP-binding enzyme family.</text>
</comment>
<dbReference type="Pfam" id="PF13193">
    <property type="entry name" value="AMP-binding_C"/>
    <property type="match status" value="1"/>
</dbReference>
<evidence type="ECO:0000256" key="1">
    <source>
        <dbReference type="ARBA" id="ARBA00006432"/>
    </source>
</evidence>
<gene>
    <name evidence="5" type="ORF">FTO68_02230</name>
</gene>
<dbReference type="Pfam" id="PF00501">
    <property type="entry name" value="AMP-binding"/>
    <property type="match status" value="1"/>
</dbReference>
<evidence type="ECO:0000313" key="6">
    <source>
        <dbReference type="Proteomes" id="UP001524383"/>
    </source>
</evidence>
<dbReference type="SUPFAM" id="SSF56801">
    <property type="entry name" value="Acetyl-CoA synthetase-like"/>
    <property type="match status" value="1"/>
</dbReference>
<evidence type="ECO:0000313" key="5">
    <source>
        <dbReference type="EMBL" id="MCQ1537807.1"/>
    </source>
</evidence>
<evidence type="ECO:0000256" key="2">
    <source>
        <dbReference type="ARBA" id="ARBA00022598"/>
    </source>
</evidence>
<name>A0ABD4TFQ9_9EURY</name>